<evidence type="ECO:0000313" key="2">
    <source>
        <dbReference type="EMBL" id="PCH34170.1"/>
    </source>
</evidence>
<dbReference type="AlphaFoldDB" id="A0A2H3IW03"/>
<name>A0A2H3IW03_WOLCO</name>
<keyword evidence="3" id="KW-1185">Reference proteome</keyword>
<gene>
    <name evidence="2" type="ORF">WOLCODRAFT_135538</name>
</gene>
<dbReference type="EMBL" id="KB467831">
    <property type="protein sequence ID" value="PCH34170.1"/>
    <property type="molecule type" value="Genomic_DNA"/>
</dbReference>
<organism evidence="2 3">
    <name type="scientific">Wolfiporia cocos (strain MD-104)</name>
    <name type="common">Brown rot fungus</name>
    <dbReference type="NCBI Taxonomy" id="742152"/>
    <lineage>
        <taxon>Eukaryota</taxon>
        <taxon>Fungi</taxon>
        <taxon>Dikarya</taxon>
        <taxon>Basidiomycota</taxon>
        <taxon>Agaricomycotina</taxon>
        <taxon>Agaricomycetes</taxon>
        <taxon>Polyporales</taxon>
        <taxon>Phaeolaceae</taxon>
        <taxon>Wolfiporia</taxon>
    </lineage>
</organism>
<evidence type="ECO:0000256" key="1">
    <source>
        <dbReference type="SAM" id="MobiDB-lite"/>
    </source>
</evidence>
<reference evidence="2 3" key="1">
    <citation type="journal article" date="2012" name="Science">
        <title>The Paleozoic origin of enzymatic lignin decomposition reconstructed from 31 fungal genomes.</title>
        <authorList>
            <person name="Floudas D."/>
            <person name="Binder M."/>
            <person name="Riley R."/>
            <person name="Barry K."/>
            <person name="Blanchette R.A."/>
            <person name="Henrissat B."/>
            <person name="Martinez A.T."/>
            <person name="Otillar R."/>
            <person name="Spatafora J.W."/>
            <person name="Yadav J.S."/>
            <person name="Aerts A."/>
            <person name="Benoit I."/>
            <person name="Boyd A."/>
            <person name="Carlson A."/>
            <person name="Copeland A."/>
            <person name="Coutinho P.M."/>
            <person name="de Vries R.P."/>
            <person name="Ferreira P."/>
            <person name="Findley K."/>
            <person name="Foster B."/>
            <person name="Gaskell J."/>
            <person name="Glotzer D."/>
            <person name="Gorecki P."/>
            <person name="Heitman J."/>
            <person name="Hesse C."/>
            <person name="Hori C."/>
            <person name="Igarashi K."/>
            <person name="Jurgens J.A."/>
            <person name="Kallen N."/>
            <person name="Kersten P."/>
            <person name="Kohler A."/>
            <person name="Kuees U."/>
            <person name="Kumar T.K.A."/>
            <person name="Kuo A."/>
            <person name="LaButti K."/>
            <person name="Larrondo L.F."/>
            <person name="Lindquist E."/>
            <person name="Ling A."/>
            <person name="Lombard V."/>
            <person name="Lucas S."/>
            <person name="Lundell T."/>
            <person name="Martin R."/>
            <person name="McLaughlin D.J."/>
            <person name="Morgenstern I."/>
            <person name="Morin E."/>
            <person name="Murat C."/>
            <person name="Nagy L.G."/>
            <person name="Nolan M."/>
            <person name="Ohm R.A."/>
            <person name="Patyshakuliyeva A."/>
            <person name="Rokas A."/>
            <person name="Ruiz-Duenas F.J."/>
            <person name="Sabat G."/>
            <person name="Salamov A."/>
            <person name="Samejima M."/>
            <person name="Schmutz J."/>
            <person name="Slot J.C."/>
            <person name="St John F."/>
            <person name="Stenlid J."/>
            <person name="Sun H."/>
            <person name="Sun S."/>
            <person name="Syed K."/>
            <person name="Tsang A."/>
            <person name="Wiebenga A."/>
            <person name="Young D."/>
            <person name="Pisabarro A."/>
            <person name="Eastwood D.C."/>
            <person name="Martin F."/>
            <person name="Cullen D."/>
            <person name="Grigoriev I.V."/>
            <person name="Hibbett D.S."/>
        </authorList>
    </citation>
    <scope>NUCLEOTIDE SEQUENCE [LARGE SCALE GENOMIC DNA]</scope>
    <source>
        <strain evidence="2 3">MD-104</strain>
    </source>
</reference>
<feature type="compositionally biased region" description="Polar residues" evidence="1">
    <location>
        <begin position="1"/>
        <end position="14"/>
    </location>
</feature>
<accession>A0A2H3IW03</accession>
<proteinExistence type="predicted"/>
<evidence type="ECO:0000313" key="3">
    <source>
        <dbReference type="Proteomes" id="UP000218811"/>
    </source>
</evidence>
<dbReference type="Proteomes" id="UP000218811">
    <property type="component" value="Unassembled WGS sequence"/>
</dbReference>
<sequence>MINSVLKQSPSTVTPLIKPHQRHQPPPPVVTCTPRIRAGNDAAHLVRSVPYSNIRCCLTYDDKRQPTTEWAEDLVEALIEALRPSISYVMHAIHTVP</sequence>
<protein>
    <submittedName>
        <fullName evidence="2">Uncharacterized protein</fullName>
    </submittedName>
</protein>
<feature type="region of interest" description="Disordered" evidence="1">
    <location>
        <begin position="1"/>
        <end position="28"/>
    </location>
</feature>